<dbReference type="AlphaFoldDB" id="A0A101NQ45"/>
<comment type="caution">
    <text evidence="1">The sequence shown here is derived from an EMBL/GenBank/DDBJ whole genome shotgun (WGS) entry which is preliminary data.</text>
</comment>
<dbReference type="EMBL" id="LMWN01000084">
    <property type="protein sequence ID" value="KUM97360.1"/>
    <property type="molecule type" value="Genomic_DNA"/>
</dbReference>
<organism evidence="1 2">
    <name type="scientific">Streptomyces yokosukanensis</name>
    <dbReference type="NCBI Taxonomy" id="67386"/>
    <lineage>
        <taxon>Bacteria</taxon>
        <taxon>Bacillati</taxon>
        <taxon>Actinomycetota</taxon>
        <taxon>Actinomycetes</taxon>
        <taxon>Kitasatosporales</taxon>
        <taxon>Streptomycetaceae</taxon>
        <taxon>Streptomyces</taxon>
    </lineage>
</organism>
<dbReference type="Proteomes" id="UP000053127">
    <property type="component" value="Unassembled WGS sequence"/>
</dbReference>
<dbReference type="STRING" id="67386.AQI95_41815"/>
<protein>
    <submittedName>
        <fullName evidence="1">Uncharacterized protein</fullName>
    </submittedName>
</protein>
<sequence>MPRTAGVGDLVRDTSRGCQAVLTDVRDGVPYLRAQYGATFAEPWPTTWAAVELIAKRGTWEAS</sequence>
<keyword evidence="2" id="KW-1185">Reference proteome</keyword>
<evidence type="ECO:0000313" key="1">
    <source>
        <dbReference type="EMBL" id="KUM97360.1"/>
    </source>
</evidence>
<gene>
    <name evidence="1" type="ORF">AQI95_41815</name>
</gene>
<reference evidence="1 2" key="1">
    <citation type="submission" date="2015-10" db="EMBL/GenBank/DDBJ databases">
        <title>Draft genome sequence of Streptomyces yokosukanensis DSM 40224, type strain for the species Streptomyces yokosukanensis.</title>
        <authorList>
            <person name="Ruckert C."/>
            <person name="Winkler A."/>
            <person name="Kalinowski J."/>
            <person name="Kampfer P."/>
            <person name="Glaeser S."/>
        </authorList>
    </citation>
    <scope>NUCLEOTIDE SEQUENCE [LARGE SCALE GENOMIC DNA]</scope>
    <source>
        <strain evidence="1 2">DSM 40224</strain>
    </source>
</reference>
<evidence type="ECO:0000313" key="2">
    <source>
        <dbReference type="Proteomes" id="UP000053127"/>
    </source>
</evidence>
<proteinExistence type="predicted"/>
<accession>A0A101NQ45</accession>
<name>A0A101NQ45_9ACTN</name>